<dbReference type="NCBIfam" id="TIGR01905">
    <property type="entry name" value="paired_CXXCH_1"/>
    <property type="match status" value="1"/>
</dbReference>
<evidence type="ECO:0000259" key="1">
    <source>
        <dbReference type="Pfam" id="PF09699"/>
    </source>
</evidence>
<dbReference type="InterPro" id="IPR010177">
    <property type="entry name" value="Paired_CXXCH_1"/>
</dbReference>
<proteinExistence type="predicted"/>
<reference evidence="2 3" key="1">
    <citation type="submission" date="2021-06" db="EMBL/GenBank/DDBJ databases">
        <title>Gemonas diversity in paddy soil.</title>
        <authorList>
            <person name="Liu G."/>
        </authorList>
    </citation>
    <scope>NUCLEOTIDE SEQUENCE [LARGE SCALE GENOMIC DNA]</scope>
    <source>
        <strain evidence="2 3">RG29</strain>
    </source>
</reference>
<keyword evidence="3" id="KW-1185">Reference proteome</keyword>
<evidence type="ECO:0000313" key="3">
    <source>
        <dbReference type="Proteomes" id="UP000683493"/>
    </source>
</evidence>
<accession>A0ABX8JFA0</accession>
<dbReference type="EMBL" id="CP076724">
    <property type="protein sequence ID" value="QWV96418.1"/>
    <property type="molecule type" value="Genomic_DNA"/>
</dbReference>
<evidence type="ECO:0000313" key="2">
    <source>
        <dbReference type="EMBL" id="QWV96418.1"/>
    </source>
</evidence>
<feature type="domain" description="Doubled CXXCH motif" evidence="1">
    <location>
        <begin position="108"/>
        <end position="147"/>
    </location>
</feature>
<dbReference type="Proteomes" id="UP000683493">
    <property type="component" value="Chromosome"/>
</dbReference>
<sequence length="179" mass="19713">MLISLVGMVVGLAGCGSTGHRMMTIFFNEVPAFPGSDEYCSDYESGKTPTGSKEQQKDVTLVLHLPYKEKRCPDCHSQEKDVNDGLVAPRNKLCFKCHPEIAKHPRVHGPVADGDCLACHLPHSSSNPALLITSRDRICAECHTEQRLAATMHERLSRKGMVCVDCHDPHSSSSKIFLK</sequence>
<feature type="domain" description="Doubled CXXCH motif" evidence="1">
    <location>
        <begin position="64"/>
        <end position="102"/>
    </location>
</feature>
<dbReference type="Pfam" id="PF09699">
    <property type="entry name" value="Paired_CXXCH_1"/>
    <property type="match status" value="2"/>
</dbReference>
<name>A0ABX8JFA0_9BACT</name>
<protein>
    <submittedName>
        <fullName evidence="2">Cytochrome C</fullName>
    </submittedName>
</protein>
<gene>
    <name evidence="2" type="ORF">KP005_13685</name>
</gene>
<organism evidence="2 3">
    <name type="scientific">Geomonas diazotrophica</name>
    <dbReference type="NCBI Taxonomy" id="2843197"/>
    <lineage>
        <taxon>Bacteria</taxon>
        <taxon>Pseudomonadati</taxon>
        <taxon>Thermodesulfobacteriota</taxon>
        <taxon>Desulfuromonadia</taxon>
        <taxon>Geobacterales</taxon>
        <taxon>Geobacteraceae</taxon>
        <taxon>Geomonas</taxon>
    </lineage>
</organism>